<feature type="domain" description="RRM" evidence="4">
    <location>
        <begin position="246"/>
        <end position="315"/>
    </location>
</feature>
<dbReference type="GO" id="GO:0003723">
    <property type="term" value="F:RNA binding"/>
    <property type="evidence" value="ECO:0007669"/>
    <property type="project" value="UniProtKB-UniRule"/>
</dbReference>
<evidence type="ECO:0000259" key="4">
    <source>
        <dbReference type="PROSITE" id="PS50102"/>
    </source>
</evidence>
<dbReference type="Gene3D" id="3.30.70.330">
    <property type="match status" value="3"/>
</dbReference>
<dbReference type="PROSITE" id="PS50102">
    <property type="entry name" value="RRM"/>
    <property type="match status" value="3"/>
</dbReference>
<comment type="caution">
    <text evidence="5">The sequence shown here is derived from an EMBL/GenBank/DDBJ whole genome shotgun (WGS) entry which is preliminary data.</text>
</comment>
<dbReference type="Pfam" id="PF00076">
    <property type="entry name" value="RRM_1"/>
    <property type="match status" value="3"/>
</dbReference>
<dbReference type="InterPro" id="IPR035979">
    <property type="entry name" value="RBD_domain_sf"/>
</dbReference>
<evidence type="ECO:0000313" key="6">
    <source>
        <dbReference type="Proteomes" id="UP000326396"/>
    </source>
</evidence>
<dbReference type="CDD" id="cd00590">
    <property type="entry name" value="RRM_SF"/>
    <property type="match status" value="2"/>
</dbReference>
<proteinExistence type="predicted"/>
<protein>
    <recommendedName>
        <fullName evidence="4">RRM domain-containing protein</fullName>
    </recommendedName>
</protein>
<reference evidence="5 6" key="1">
    <citation type="submission" date="2019-05" db="EMBL/GenBank/DDBJ databases">
        <title>Mikania micrantha, genome provides insights into the molecular mechanism of rapid growth.</title>
        <authorList>
            <person name="Liu B."/>
        </authorList>
    </citation>
    <scope>NUCLEOTIDE SEQUENCE [LARGE SCALE GENOMIC DNA]</scope>
    <source>
        <strain evidence="5">NLD-2019</strain>
        <tissue evidence="5">Leaf</tissue>
    </source>
</reference>
<dbReference type="InterPro" id="IPR012677">
    <property type="entry name" value="Nucleotide-bd_a/b_plait_sf"/>
</dbReference>
<evidence type="ECO:0000256" key="1">
    <source>
        <dbReference type="ARBA" id="ARBA00022884"/>
    </source>
</evidence>
<feature type="region of interest" description="Disordered" evidence="3">
    <location>
        <begin position="587"/>
        <end position="607"/>
    </location>
</feature>
<dbReference type="InterPro" id="IPR000504">
    <property type="entry name" value="RRM_dom"/>
</dbReference>
<accession>A0A5N6MAF5</accession>
<evidence type="ECO:0000313" key="5">
    <source>
        <dbReference type="EMBL" id="KAD3337432.1"/>
    </source>
</evidence>
<feature type="domain" description="RRM" evidence="4">
    <location>
        <begin position="422"/>
        <end position="505"/>
    </location>
</feature>
<dbReference type="AlphaFoldDB" id="A0A5N6MAF5"/>
<dbReference type="EMBL" id="SZYD01000016">
    <property type="protein sequence ID" value="KAD3337432.1"/>
    <property type="molecule type" value="Genomic_DNA"/>
</dbReference>
<evidence type="ECO:0000256" key="3">
    <source>
        <dbReference type="SAM" id="MobiDB-lite"/>
    </source>
</evidence>
<dbReference type="PANTHER" id="PTHR21245">
    <property type="entry name" value="HETEROGENEOUS NUCLEAR RIBONUCLEOPROTEIN"/>
    <property type="match status" value="1"/>
</dbReference>
<organism evidence="5 6">
    <name type="scientific">Mikania micrantha</name>
    <name type="common">bitter vine</name>
    <dbReference type="NCBI Taxonomy" id="192012"/>
    <lineage>
        <taxon>Eukaryota</taxon>
        <taxon>Viridiplantae</taxon>
        <taxon>Streptophyta</taxon>
        <taxon>Embryophyta</taxon>
        <taxon>Tracheophyta</taxon>
        <taxon>Spermatophyta</taxon>
        <taxon>Magnoliopsida</taxon>
        <taxon>eudicotyledons</taxon>
        <taxon>Gunneridae</taxon>
        <taxon>Pentapetalae</taxon>
        <taxon>asterids</taxon>
        <taxon>campanulids</taxon>
        <taxon>Asterales</taxon>
        <taxon>Asteraceae</taxon>
        <taxon>Asteroideae</taxon>
        <taxon>Heliantheae alliance</taxon>
        <taxon>Eupatorieae</taxon>
        <taxon>Mikania</taxon>
    </lineage>
</organism>
<dbReference type="Proteomes" id="UP000326396">
    <property type="component" value="Linkage Group LG6"/>
</dbReference>
<keyword evidence="1 2" id="KW-0694">RNA-binding</keyword>
<name>A0A5N6MAF5_9ASTR</name>
<gene>
    <name evidence="5" type="ORF">E3N88_32952</name>
</gene>
<dbReference type="SMART" id="SM00360">
    <property type="entry name" value="RRM"/>
    <property type="match status" value="3"/>
</dbReference>
<dbReference type="OrthoDB" id="3800936at2759"/>
<dbReference type="SUPFAM" id="SSF54928">
    <property type="entry name" value="RNA-binding domain, RBD"/>
    <property type="match status" value="2"/>
</dbReference>
<sequence length="721" mass="81100">MEETLGIRNPMVGEKAGTKKKVRVVKKIVKKKVIRKVLKRVPVASNCNDLERVVSANADRDSHVETSKSNLDVDGLKEFENLKGTKVGDMEEGVSLERTSDSCRDESQTSGLVTSSMFGSQIHSDLQDRDQYEIQLMDSDQDQIELMGIDQNRNELEDSDQNRIKLQNGDQNRIELQDNKQNRAKLLDMEHDTNTTSIEEHEGEESVKELIVNSETDGLQSQESLSESKVASEKMVASRLHMKQMTKIFIHGLGQETKEEDIRKVFEEVGEVTEVKKITNFKTGKNRGFGFIRFASADLANLALAKYQNVEICGRLCHTAAIEGIDTILLHNIDKKWNNENVVELLQKIGIKKIDEVLVVPDPDHSELNCGLAFLEFETKKDAQMAYQQLQNETISGKHSNIKVSWASPSVNPVKEEIHSNKSVYAEHIPLSWDEKEVNDHFKMFGEIESIALAKNLRTTKRNDFAFINYKTCEGALSCIEALTCKKSTGNNDPKGNLKVSLAKSIPKVKPISHHEKAKRLKKSQNQYQTVYQSRQSQQNMSLLSFHKLPQKLNNMIGKHEDSRKDFGSSTTSELVQILREQASWKQDGPSSAAGMSTVHHQPPPGAKQPAASHYIIMITGHTILIFKFLMLHTPALGLGQFVMGLLGGGKRPAGWRENIQIRREWRVIQEFRRVGQNCRDGSLLDLIKELAAIPMELTVFPAVNSNTSDDQIVHDNGVVD</sequence>
<evidence type="ECO:0000256" key="2">
    <source>
        <dbReference type="PROSITE-ProRule" id="PRU00176"/>
    </source>
</evidence>
<keyword evidence="6" id="KW-1185">Reference proteome</keyword>
<feature type="domain" description="RRM" evidence="4">
    <location>
        <begin position="326"/>
        <end position="409"/>
    </location>
</feature>